<proteinExistence type="predicted"/>
<dbReference type="PANTHER" id="PTHR14614:SF13">
    <property type="entry name" value="PROTEIN-LYSINE METHYLTRANSFERASE METTL21C"/>
    <property type="match status" value="1"/>
</dbReference>
<organism evidence="4 5">
    <name type="scientific">Gouania willdenowi</name>
    <name type="common">Blunt-snouted clingfish</name>
    <name type="synonym">Lepadogaster willdenowi</name>
    <dbReference type="NCBI Taxonomy" id="441366"/>
    <lineage>
        <taxon>Eukaryota</taxon>
        <taxon>Metazoa</taxon>
        <taxon>Chordata</taxon>
        <taxon>Craniata</taxon>
        <taxon>Vertebrata</taxon>
        <taxon>Euteleostomi</taxon>
        <taxon>Actinopterygii</taxon>
        <taxon>Neopterygii</taxon>
        <taxon>Teleostei</taxon>
        <taxon>Neoteleostei</taxon>
        <taxon>Acanthomorphata</taxon>
        <taxon>Ovalentaria</taxon>
        <taxon>Blenniimorphae</taxon>
        <taxon>Blenniiformes</taxon>
        <taxon>Gobiesocoidei</taxon>
        <taxon>Gobiesocidae</taxon>
        <taxon>Gobiesocinae</taxon>
        <taxon>Gouania</taxon>
    </lineage>
</organism>
<gene>
    <name evidence="4" type="primary">LOC114481459</name>
</gene>
<evidence type="ECO:0000313" key="5">
    <source>
        <dbReference type="Proteomes" id="UP000694680"/>
    </source>
</evidence>
<feature type="region of interest" description="Disordered" evidence="3">
    <location>
        <begin position="264"/>
        <end position="336"/>
    </location>
</feature>
<keyword evidence="5" id="KW-1185">Reference proteome</keyword>
<reference evidence="4" key="3">
    <citation type="submission" date="2025-09" db="UniProtKB">
        <authorList>
            <consortium name="Ensembl"/>
        </authorList>
    </citation>
    <scope>IDENTIFICATION</scope>
</reference>
<dbReference type="AlphaFoldDB" id="A0A8C5EU17"/>
<keyword evidence="1" id="KW-0808">Transferase</keyword>
<reference evidence="4" key="1">
    <citation type="submission" date="2020-06" db="EMBL/GenBank/DDBJ databases">
        <authorList>
            <consortium name="Wellcome Sanger Institute Data Sharing"/>
        </authorList>
    </citation>
    <scope>NUCLEOTIDE SEQUENCE [LARGE SCALE GENOMIC DNA]</scope>
</reference>
<feature type="compositionally biased region" description="Basic and acidic residues" evidence="3">
    <location>
        <begin position="24"/>
        <end position="34"/>
    </location>
</feature>
<dbReference type="Ensembl" id="ENSGWIT00000029309.1">
    <property type="protein sequence ID" value="ENSGWIP00000026833.1"/>
    <property type="gene ID" value="ENSGWIG00000014069.1"/>
</dbReference>
<feature type="compositionally biased region" description="Acidic residues" evidence="3">
    <location>
        <begin position="318"/>
        <end position="329"/>
    </location>
</feature>
<dbReference type="Gene3D" id="3.40.50.150">
    <property type="entry name" value="Vaccinia Virus protein VP39"/>
    <property type="match status" value="2"/>
</dbReference>
<protein>
    <submittedName>
        <fullName evidence="4">Uncharacterized LOC114481459</fullName>
    </submittedName>
</protein>
<dbReference type="GO" id="GO:0032259">
    <property type="term" value="P:methylation"/>
    <property type="evidence" value="ECO:0007669"/>
    <property type="project" value="UniProtKB-KW"/>
</dbReference>
<dbReference type="InterPro" id="IPR029063">
    <property type="entry name" value="SAM-dependent_MTases_sf"/>
</dbReference>
<keyword evidence="1" id="KW-0489">Methyltransferase</keyword>
<reference evidence="4" key="2">
    <citation type="submission" date="2025-08" db="UniProtKB">
        <authorList>
            <consortium name="Ensembl"/>
        </authorList>
    </citation>
    <scope>IDENTIFICATION</scope>
</reference>
<feature type="compositionally biased region" description="Basic and acidic residues" evidence="3">
    <location>
        <begin position="287"/>
        <end position="297"/>
    </location>
</feature>
<dbReference type="SUPFAM" id="SSF53335">
    <property type="entry name" value="S-adenosyl-L-methionine-dependent methyltransferases"/>
    <property type="match status" value="2"/>
</dbReference>
<dbReference type="Proteomes" id="UP000694680">
    <property type="component" value="Chromosome 3"/>
</dbReference>
<evidence type="ECO:0000256" key="1">
    <source>
        <dbReference type="ARBA" id="ARBA00022603"/>
    </source>
</evidence>
<evidence type="ECO:0000256" key="2">
    <source>
        <dbReference type="ARBA" id="ARBA00022691"/>
    </source>
</evidence>
<feature type="region of interest" description="Disordered" evidence="3">
    <location>
        <begin position="1"/>
        <end position="38"/>
    </location>
</feature>
<accession>A0A8C5EU17</accession>
<dbReference type="Pfam" id="PF10294">
    <property type="entry name" value="Methyltransf_16"/>
    <property type="match status" value="2"/>
</dbReference>
<dbReference type="PANTHER" id="PTHR14614">
    <property type="entry name" value="HEPATOCELLULAR CARCINOMA-ASSOCIATED ANTIGEN"/>
    <property type="match status" value="1"/>
</dbReference>
<dbReference type="InterPro" id="IPR019410">
    <property type="entry name" value="Methyltransf_16"/>
</dbReference>
<evidence type="ECO:0000256" key="3">
    <source>
        <dbReference type="SAM" id="MobiDB-lite"/>
    </source>
</evidence>
<name>A0A8C5EU17_GOUWI</name>
<keyword evidence="2" id="KW-0949">S-adenosyl-L-methionine</keyword>
<feature type="compositionally biased region" description="Acidic residues" evidence="3">
    <location>
        <begin position="298"/>
        <end position="310"/>
    </location>
</feature>
<evidence type="ECO:0000313" key="4">
    <source>
        <dbReference type="Ensembl" id="ENSGWIP00000026833.1"/>
    </source>
</evidence>
<dbReference type="GO" id="GO:0008168">
    <property type="term" value="F:methyltransferase activity"/>
    <property type="evidence" value="ECO:0007669"/>
    <property type="project" value="UniProtKB-KW"/>
</dbReference>
<dbReference type="CDD" id="cd02440">
    <property type="entry name" value="AdoMet_MTases"/>
    <property type="match status" value="1"/>
</dbReference>
<sequence>MTTSTLEDGNCAGGEGEEELDEEGKDRDDRKTEKSALQQTQRPAWAPCYFSYTNKEVYYYVGQKIIIQEGLDSYAGQIWPAALALCHYLDTHREQLRLVDKAVLEIGAGTGLVSIVAALLGGWVTATDLPETLNNLRVNLSRNTRDGCRYTPQVAALSWGHDLEHTYPTSIYRYDYVLAADVVSHYYFLDELLVTMKHFCKPGTTLVWANKVRSEMDLTFIENFKKAFNASLLAEDGDIKIFMATSRDGDIREQHLEQNYREVQIDSTELEEDQNKENDSGTILNCDRSEDACRDEKEPNDDEEEMIEETGNDRYEGDTEDTDSSDENASDNSAQSIKTSVKKDIYHYVGQDIIIHEFIDSCGAVMRPAALALCSFLDNNKDVVNLQGKEVLELGAGTGLVTIVASLLGEHQEVS</sequence>